<dbReference type="Gene3D" id="1.10.10.10">
    <property type="entry name" value="Winged helix-like DNA-binding domain superfamily/Winged helix DNA-binding domain"/>
    <property type="match status" value="1"/>
</dbReference>
<dbReference type="InterPro" id="IPR011006">
    <property type="entry name" value="CheY-like_superfamily"/>
</dbReference>
<keyword evidence="4" id="KW-0963">Cytoplasm</keyword>
<dbReference type="SUPFAM" id="SSF52172">
    <property type="entry name" value="CheY-like"/>
    <property type="match status" value="1"/>
</dbReference>
<dbReference type="GO" id="GO:0000156">
    <property type="term" value="F:phosphorelay response regulator activity"/>
    <property type="evidence" value="ECO:0007669"/>
    <property type="project" value="InterPro"/>
</dbReference>
<dbReference type="PANTHER" id="PTHR48111">
    <property type="entry name" value="REGULATOR OF RPOS"/>
    <property type="match status" value="1"/>
</dbReference>
<dbReference type="InterPro" id="IPR001789">
    <property type="entry name" value="Sig_transdc_resp-reg_receiver"/>
</dbReference>
<dbReference type="GO" id="GO:0000976">
    <property type="term" value="F:transcription cis-regulatory region binding"/>
    <property type="evidence" value="ECO:0007669"/>
    <property type="project" value="TreeGrafter"/>
</dbReference>
<dbReference type="GO" id="GO:0006817">
    <property type="term" value="P:phosphate ion transport"/>
    <property type="evidence" value="ECO:0007669"/>
    <property type="project" value="UniProtKB-KW"/>
</dbReference>
<dbReference type="AlphaFoldDB" id="A0A1A8XVA3"/>
<dbReference type="GO" id="GO:0006355">
    <property type="term" value="P:regulation of DNA-templated transcription"/>
    <property type="evidence" value="ECO:0007669"/>
    <property type="project" value="InterPro"/>
</dbReference>
<dbReference type="EMBL" id="FLQX01000139">
    <property type="protein sequence ID" value="SBT08666.1"/>
    <property type="molecule type" value="Genomic_DNA"/>
</dbReference>
<feature type="domain" description="Response regulatory" evidence="15">
    <location>
        <begin position="10"/>
        <end position="126"/>
    </location>
</feature>
<evidence type="ECO:0000256" key="11">
    <source>
        <dbReference type="ARBA" id="ARBA00023163"/>
    </source>
</evidence>
<gene>
    <name evidence="17" type="primary">phoB</name>
    <name evidence="17" type="ORF">ACCAA_600022</name>
</gene>
<evidence type="ECO:0000256" key="8">
    <source>
        <dbReference type="ARBA" id="ARBA00023015"/>
    </source>
</evidence>
<evidence type="ECO:0000256" key="7">
    <source>
        <dbReference type="ARBA" id="ARBA00023012"/>
    </source>
</evidence>
<dbReference type="GO" id="GO:0032993">
    <property type="term" value="C:protein-DNA complex"/>
    <property type="evidence" value="ECO:0007669"/>
    <property type="project" value="TreeGrafter"/>
</dbReference>
<comment type="subcellular location">
    <subcellularLocation>
        <location evidence="1">Cytoplasm</location>
    </subcellularLocation>
</comment>
<keyword evidence="7" id="KW-0902">Two-component regulatory system</keyword>
<dbReference type="InterPro" id="IPR036388">
    <property type="entry name" value="WH-like_DNA-bd_sf"/>
</dbReference>
<dbReference type="CDD" id="cd00383">
    <property type="entry name" value="trans_reg_C"/>
    <property type="match status" value="1"/>
</dbReference>
<evidence type="ECO:0000256" key="1">
    <source>
        <dbReference type="ARBA" id="ARBA00004496"/>
    </source>
</evidence>
<dbReference type="SMART" id="SM00862">
    <property type="entry name" value="Trans_reg_C"/>
    <property type="match status" value="1"/>
</dbReference>
<accession>A0A1A8XVA3</accession>
<keyword evidence="6" id="KW-0592">Phosphate transport</keyword>
<keyword evidence="5 13" id="KW-0597">Phosphoprotein</keyword>
<keyword evidence="9 14" id="KW-0238">DNA-binding</keyword>
<evidence type="ECO:0000256" key="13">
    <source>
        <dbReference type="PROSITE-ProRule" id="PRU00169"/>
    </source>
</evidence>
<dbReference type="STRING" id="1860102.ACCAA_600022"/>
<feature type="domain" description="OmpR/PhoB-type" evidence="16">
    <location>
        <begin position="135"/>
        <end position="232"/>
    </location>
</feature>
<dbReference type="Pfam" id="PF00486">
    <property type="entry name" value="Trans_reg_C"/>
    <property type="match status" value="1"/>
</dbReference>
<evidence type="ECO:0000256" key="6">
    <source>
        <dbReference type="ARBA" id="ARBA00022592"/>
    </source>
</evidence>
<dbReference type="PROSITE" id="PS50110">
    <property type="entry name" value="RESPONSE_REGULATORY"/>
    <property type="match status" value="1"/>
</dbReference>
<evidence type="ECO:0000256" key="12">
    <source>
        <dbReference type="ARBA" id="ARBA00024735"/>
    </source>
</evidence>
<feature type="DNA-binding region" description="OmpR/PhoB-type" evidence="14">
    <location>
        <begin position="135"/>
        <end position="232"/>
    </location>
</feature>
<keyword evidence="11" id="KW-0804">Transcription</keyword>
<keyword evidence="8" id="KW-0805">Transcription regulation</keyword>
<evidence type="ECO:0000256" key="9">
    <source>
        <dbReference type="ARBA" id="ARBA00023125"/>
    </source>
</evidence>
<evidence type="ECO:0000256" key="14">
    <source>
        <dbReference type="PROSITE-ProRule" id="PRU01091"/>
    </source>
</evidence>
<dbReference type="InterPro" id="IPR001867">
    <property type="entry name" value="OmpR/PhoB-type_DNA-bd"/>
</dbReference>
<keyword evidence="10" id="KW-0010">Activator</keyword>
<dbReference type="InterPro" id="IPR039420">
    <property type="entry name" value="WalR-like"/>
</dbReference>
<sequence>MMQAVSSLPLILVVEDDKGIQELLRFTLVCGGYQPLCADTAEEAETLLRTTLPDLALIDWMLPGKSGLALTARLRSDPRTRNLAVILLTARGEESDRVAGLEGGADDYIVKPFSPKELIARVQAVLRRCAPEFVKGTLSAGPIELDTVSHEARVDGQRITLTPTEFRLLRFLIANPGRVYSRQQLLDNVWGDHVYIEDRTVDIHIRRLRVALGPAAEQMVETVRGAGYKLSNRAGANQMAP</sequence>
<keyword evidence="18" id="KW-1185">Reference proteome</keyword>
<dbReference type="Gene3D" id="6.10.250.690">
    <property type="match status" value="1"/>
</dbReference>
<dbReference type="GO" id="GO:0005829">
    <property type="term" value="C:cytosol"/>
    <property type="evidence" value="ECO:0007669"/>
    <property type="project" value="TreeGrafter"/>
</dbReference>
<dbReference type="Pfam" id="PF00072">
    <property type="entry name" value="Response_reg"/>
    <property type="match status" value="1"/>
</dbReference>
<dbReference type="PROSITE" id="PS51755">
    <property type="entry name" value="OMPR_PHOB"/>
    <property type="match status" value="1"/>
</dbReference>
<dbReference type="InterPro" id="IPR016032">
    <property type="entry name" value="Sig_transdc_resp-reg_C-effctor"/>
</dbReference>
<dbReference type="NCBIfam" id="TIGR02154">
    <property type="entry name" value="PhoB"/>
    <property type="match status" value="1"/>
</dbReference>
<evidence type="ECO:0000259" key="15">
    <source>
        <dbReference type="PROSITE" id="PS50110"/>
    </source>
</evidence>
<evidence type="ECO:0000256" key="5">
    <source>
        <dbReference type="ARBA" id="ARBA00022553"/>
    </source>
</evidence>
<dbReference type="SMART" id="SM00448">
    <property type="entry name" value="REC"/>
    <property type="match status" value="1"/>
</dbReference>
<dbReference type="Proteomes" id="UP000199169">
    <property type="component" value="Unassembled WGS sequence"/>
</dbReference>
<evidence type="ECO:0000259" key="16">
    <source>
        <dbReference type="PROSITE" id="PS51755"/>
    </source>
</evidence>
<protein>
    <recommendedName>
        <fullName evidence="2">Phosphate regulon transcriptional regulatory protein PhoB</fullName>
    </recommendedName>
</protein>
<dbReference type="FunFam" id="1.10.10.10:FF:000018">
    <property type="entry name" value="DNA-binding response regulator ResD"/>
    <property type="match status" value="1"/>
</dbReference>
<evidence type="ECO:0000313" key="18">
    <source>
        <dbReference type="Proteomes" id="UP000199169"/>
    </source>
</evidence>
<reference evidence="17 18" key="1">
    <citation type="submission" date="2016-06" db="EMBL/GenBank/DDBJ databases">
        <authorList>
            <person name="Kjaerup R.B."/>
            <person name="Dalgaard T.S."/>
            <person name="Juul-Madsen H.R."/>
        </authorList>
    </citation>
    <scope>NUCLEOTIDE SEQUENCE [LARGE SCALE GENOMIC DNA]</scope>
    <source>
        <strain evidence="17">3</strain>
    </source>
</reference>
<proteinExistence type="predicted"/>
<evidence type="ECO:0000256" key="3">
    <source>
        <dbReference type="ARBA" id="ARBA00022448"/>
    </source>
</evidence>
<keyword evidence="3" id="KW-0813">Transport</keyword>
<organism evidence="17 18">
    <name type="scientific">Candidatus Accumulibacter aalborgensis</name>
    <dbReference type="NCBI Taxonomy" id="1860102"/>
    <lineage>
        <taxon>Bacteria</taxon>
        <taxon>Pseudomonadati</taxon>
        <taxon>Pseudomonadota</taxon>
        <taxon>Betaproteobacteria</taxon>
        <taxon>Candidatus Accumulibacter</taxon>
    </lineage>
</organism>
<evidence type="ECO:0000256" key="2">
    <source>
        <dbReference type="ARBA" id="ARBA00013332"/>
    </source>
</evidence>
<dbReference type="CDD" id="cd17618">
    <property type="entry name" value="REC_OmpR_PhoB"/>
    <property type="match status" value="1"/>
</dbReference>
<dbReference type="Gene3D" id="3.40.50.2300">
    <property type="match status" value="1"/>
</dbReference>
<dbReference type="InterPro" id="IPR011879">
    <property type="entry name" value="Sig_transdc_resp-reg_PhoB"/>
</dbReference>
<dbReference type="PANTHER" id="PTHR48111:SF40">
    <property type="entry name" value="PHOSPHATE REGULON TRANSCRIPTIONAL REGULATORY PROTEIN PHOB"/>
    <property type="match status" value="1"/>
</dbReference>
<comment type="function">
    <text evidence="12">This protein is a positive regulator for the phosphate regulon. Transcription of this operon is positively regulated by PhoB and PhoR when phosphate is limited.</text>
</comment>
<evidence type="ECO:0000256" key="4">
    <source>
        <dbReference type="ARBA" id="ARBA00022490"/>
    </source>
</evidence>
<name>A0A1A8XVA3_9PROT</name>
<feature type="modified residue" description="4-aspartylphosphate" evidence="13">
    <location>
        <position position="59"/>
    </location>
</feature>
<evidence type="ECO:0000256" key="10">
    <source>
        <dbReference type="ARBA" id="ARBA00023159"/>
    </source>
</evidence>
<evidence type="ECO:0000313" key="17">
    <source>
        <dbReference type="EMBL" id="SBT08666.1"/>
    </source>
</evidence>
<dbReference type="SUPFAM" id="SSF46894">
    <property type="entry name" value="C-terminal effector domain of the bipartite response regulators"/>
    <property type="match status" value="1"/>
</dbReference>